<dbReference type="Proteomes" id="UP000707356">
    <property type="component" value="Unassembled WGS sequence"/>
</dbReference>
<gene>
    <name evidence="1" type="ORF">KME07_06370</name>
</gene>
<reference evidence="1" key="1">
    <citation type="submission" date="2021-05" db="EMBL/GenBank/DDBJ databases">
        <authorList>
            <person name="Pietrasiak N."/>
            <person name="Ward R."/>
            <person name="Stajich J.E."/>
            <person name="Kurbessoian T."/>
        </authorList>
    </citation>
    <scope>NUCLEOTIDE SEQUENCE</scope>
    <source>
        <strain evidence="1">GSE-TBD4-15B</strain>
    </source>
</reference>
<dbReference type="EMBL" id="JAHHHV010000029">
    <property type="protein sequence ID" value="MBW4465049.1"/>
    <property type="molecule type" value="Genomic_DNA"/>
</dbReference>
<protein>
    <submittedName>
        <fullName evidence="1">Uncharacterized protein</fullName>
    </submittedName>
</protein>
<name>A0A951P926_9CYAN</name>
<evidence type="ECO:0000313" key="2">
    <source>
        <dbReference type="Proteomes" id="UP000707356"/>
    </source>
</evidence>
<comment type="caution">
    <text evidence="1">The sequence shown here is derived from an EMBL/GenBank/DDBJ whole genome shotgun (WGS) entry which is preliminary data.</text>
</comment>
<organism evidence="1 2">
    <name type="scientific">Pegethrix bostrychoides GSE-TBD4-15B</name>
    <dbReference type="NCBI Taxonomy" id="2839662"/>
    <lineage>
        <taxon>Bacteria</taxon>
        <taxon>Bacillati</taxon>
        <taxon>Cyanobacteriota</taxon>
        <taxon>Cyanophyceae</taxon>
        <taxon>Oculatellales</taxon>
        <taxon>Oculatellaceae</taxon>
        <taxon>Pegethrix</taxon>
    </lineage>
</organism>
<reference evidence="1" key="2">
    <citation type="journal article" date="2022" name="Microbiol. Resour. Announc.">
        <title>Metagenome Sequencing to Explore Phylogenomics of Terrestrial Cyanobacteria.</title>
        <authorList>
            <person name="Ward R.D."/>
            <person name="Stajich J.E."/>
            <person name="Johansen J.R."/>
            <person name="Huntemann M."/>
            <person name="Clum A."/>
            <person name="Foster B."/>
            <person name="Foster B."/>
            <person name="Roux S."/>
            <person name="Palaniappan K."/>
            <person name="Varghese N."/>
            <person name="Mukherjee S."/>
            <person name="Reddy T.B.K."/>
            <person name="Daum C."/>
            <person name="Copeland A."/>
            <person name="Chen I.A."/>
            <person name="Ivanova N.N."/>
            <person name="Kyrpides N.C."/>
            <person name="Shapiro N."/>
            <person name="Eloe-Fadrosh E.A."/>
            <person name="Pietrasiak N."/>
        </authorList>
    </citation>
    <scope>NUCLEOTIDE SEQUENCE</scope>
    <source>
        <strain evidence="1">GSE-TBD4-15B</strain>
    </source>
</reference>
<accession>A0A951P926</accession>
<dbReference type="AlphaFoldDB" id="A0A951P926"/>
<evidence type="ECO:0000313" key="1">
    <source>
        <dbReference type="EMBL" id="MBW4465049.1"/>
    </source>
</evidence>
<sequence>MTYISSSTSTTTLGQLSQICPQLSEGDRLRVLEFALALLEQKSGKRVKRAARFIQPARPALEDWRVGQ</sequence>
<proteinExistence type="predicted"/>